<accession>A0A1F6E6C7</accession>
<evidence type="ECO:0000313" key="3">
    <source>
        <dbReference type="Proteomes" id="UP000176914"/>
    </source>
</evidence>
<organism evidence="2 3">
    <name type="scientific">Candidatus Kaiserbacteria bacterium RIFCSPHIGHO2_02_FULL_55_25</name>
    <dbReference type="NCBI Taxonomy" id="1798498"/>
    <lineage>
        <taxon>Bacteria</taxon>
        <taxon>Candidatus Kaiseribacteriota</taxon>
    </lineage>
</organism>
<evidence type="ECO:0000313" key="2">
    <source>
        <dbReference type="EMBL" id="OGG69254.1"/>
    </source>
</evidence>
<sequence length="96" mass="10699">MITITLHKVVGDFAENKDVARDIREKEILPALEKGDEVVVDFEGITGATQSFVHALISEAIRRYGGDALDRISFKNCNETVQKIITIVTEYMQESG</sequence>
<protein>
    <recommendedName>
        <fullName evidence="1">DUF4325 domain-containing protein</fullName>
    </recommendedName>
</protein>
<evidence type="ECO:0000259" key="1">
    <source>
        <dbReference type="Pfam" id="PF14213"/>
    </source>
</evidence>
<comment type="caution">
    <text evidence="2">The sequence shown here is derived from an EMBL/GenBank/DDBJ whole genome shotgun (WGS) entry which is preliminary data.</text>
</comment>
<dbReference type="AlphaFoldDB" id="A0A1F6E6C7"/>
<feature type="domain" description="DUF4325" evidence="1">
    <location>
        <begin position="26"/>
        <end position="82"/>
    </location>
</feature>
<dbReference type="InterPro" id="IPR025474">
    <property type="entry name" value="DUF4325"/>
</dbReference>
<dbReference type="Proteomes" id="UP000176914">
    <property type="component" value="Unassembled WGS sequence"/>
</dbReference>
<dbReference type="Pfam" id="PF14213">
    <property type="entry name" value="DUF4325"/>
    <property type="match status" value="1"/>
</dbReference>
<reference evidence="2 3" key="1">
    <citation type="journal article" date="2016" name="Nat. Commun.">
        <title>Thousands of microbial genomes shed light on interconnected biogeochemical processes in an aquifer system.</title>
        <authorList>
            <person name="Anantharaman K."/>
            <person name="Brown C.T."/>
            <person name="Hug L.A."/>
            <person name="Sharon I."/>
            <person name="Castelle C.J."/>
            <person name="Probst A.J."/>
            <person name="Thomas B.C."/>
            <person name="Singh A."/>
            <person name="Wilkins M.J."/>
            <person name="Karaoz U."/>
            <person name="Brodie E.L."/>
            <person name="Williams K.H."/>
            <person name="Hubbard S.S."/>
            <person name="Banfield J.F."/>
        </authorList>
    </citation>
    <scope>NUCLEOTIDE SEQUENCE [LARGE SCALE GENOMIC DNA]</scope>
</reference>
<dbReference type="EMBL" id="MFLL01000015">
    <property type="protein sequence ID" value="OGG69254.1"/>
    <property type="molecule type" value="Genomic_DNA"/>
</dbReference>
<proteinExistence type="predicted"/>
<name>A0A1F6E6C7_9BACT</name>
<gene>
    <name evidence="2" type="ORF">A3C20_03110</name>
</gene>